<keyword evidence="3 5" id="KW-0067">ATP-binding</keyword>
<dbReference type="InterPro" id="IPR027417">
    <property type="entry name" value="P-loop_NTPase"/>
</dbReference>
<dbReference type="InterPro" id="IPR003439">
    <property type="entry name" value="ABC_transporter-like_ATP-bd"/>
</dbReference>
<dbReference type="SMART" id="SM00382">
    <property type="entry name" value="AAA"/>
    <property type="match status" value="1"/>
</dbReference>
<protein>
    <submittedName>
        <fullName evidence="5">ABC transporter ATP-binding protein</fullName>
    </submittedName>
</protein>
<dbReference type="InterPro" id="IPR032823">
    <property type="entry name" value="BCA_ABC_TP_C"/>
</dbReference>
<feature type="domain" description="ABC transporter" evidence="4">
    <location>
        <begin position="6"/>
        <end position="247"/>
    </location>
</feature>
<reference evidence="5 6" key="1">
    <citation type="submission" date="2016-10" db="EMBL/GenBank/DDBJ databases">
        <title>Draft Genome sequence of Roseomonas sp. strain M3.</title>
        <authorList>
            <person name="Subhash Y."/>
            <person name="Lee S."/>
        </authorList>
    </citation>
    <scope>NUCLEOTIDE SEQUENCE [LARGE SCALE GENOMIC DNA]</scope>
    <source>
        <strain evidence="5 6">M3</strain>
    </source>
</reference>
<evidence type="ECO:0000313" key="5">
    <source>
        <dbReference type="EMBL" id="ONG52755.1"/>
    </source>
</evidence>
<dbReference type="PANTHER" id="PTHR45772:SF2">
    <property type="entry name" value="ABC TRANSPORTER ATP-BINDING PROTEIN"/>
    <property type="match status" value="1"/>
</dbReference>
<evidence type="ECO:0000256" key="1">
    <source>
        <dbReference type="ARBA" id="ARBA00022448"/>
    </source>
</evidence>
<dbReference type="SUPFAM" id="SSF52540">
    <property type="entry name" value="P-loop containing nucleoside triphosphate hydrolases"/>
    <property type="match status" value="1"/>
</dbReference>
<dbReference type="PROSITE" id="PS50893">
    <property type="entry name" value="ABC_TRANSPORTER_2"/>
    <property type="match status" value="1"/>
</dbReference>
<dbReference type="RefSeq" id="WP_076957956.1">
    <property type="nucleotide sequence ID" value="NZ_MLCO01000130.1"/>
</dbReference>
<proteinExistence type="predicted"/>
<dbReference type="Pfam" id="PF00005">
    <property type="entry name" value="ABC_tran"/>
    <property type="match status" value="1"/>
</dbReference>
<dbReference type="GO" id="GO:0005886">
    <property type="term" value="C:plasma membrane"/>
    <property type="evidence" value="ECO:0007669"/>
    <property type="project" value="TreeGrafter"/>
</dbReference>
<dbReference type="AlphaFoldDB" id="A0A1V2H1D5"/>
<evidence type="ECO:0000313" key="6">
    <source>
        <dbReference type="Proteomes" id="UP000188879"/>
    </source>
</evidence>
<dbReference type="Gene3D" id="3.40.50.300">
    <property type="entry name" value="P-loop containing nucleotide triphosphate hydrolases"/>
    <property type="match status" value="1"/>
</dbReference>
<dbReference type="InterPro" id="IPR051120">
    <property type="entry name" value="ABC_AA/LPS_Transport"/>
</dbReference>
<dbReference type="CDD" id="cd03219">
    <property type="entry name" value="ABC_Mj1267_LivG_branched"/>
    <property type="match status" value="1"/>
</dbReference>
<gene>
    <name evidence="5" type="ORF">BKE38_13940</name>
</gene>
<accession>A0A1V2H1D5</accession>
<evidence type="ECO:0000259" key="4">
    <source>
        <dbReference type="PROSITE" id="PS50893"/>
    </source>
</evidence>
<dbReference type="Pfam" id="PF12399">
    <property type="entry name" value="BCA_ABC_TP_C"/>
    <property type="match status" value="1"/>
</dbReference>
<organism evidence="5 6">
    <name type="scientific">Teichococcus deserti</name>
    <dbReference type="NCBI Taxonomy" id="1817963"/>
    <lineage>
        <taxon>Bacteria</taxon>
        <taxon>Pseudomonadati</taxon>
        <taxon>Pseudomonadota</taxon>
        <taxon>Alphaproteobacteria</taxon>
        <taxon>Acetobacterales</taxon>
        <taxon>Roseomonadaceae</taxon>
        <taxon>Roseomonas</taxon>
    </lineage>
</organism>
<dbReference type="PANTHER" id="PTHR45772">
    <property type="entry name" value="CONSERVED COMPONENT OF ABC TRANSPORTER FOR NATURAL AMINO ACIDS-RELATED"/>
    <property type="match status" value="1"/>
</dbReference>
<evidence type="ECO:0000256" key="3">
    <source>
        <dbReference type="ARBA" id="ARBA00022840"/>
    </source>
</evidence>
<dbReference type="Proteomes" id="UP000188879">
    <property type="component" value="Unassembled WGS sequence"/>
</dbReference>
<name>A0A1V2H1D5_9PROT</name>
<sequence length="251" mass="26818">MPEPILVLDKLEKHFGGLAVTQQVSLDLRPGEIHALIGPNGAGKTTLIHLVSGTLRPDAGRVLLDGRDVTRLSLPQRARLGLARSFQITCVIPGFSALENVALALQAGDGSSFRFFRAAHHEARLNDAARATLDEVGLGARATIPAGALSHGERRQLELAVAIATQPRLLLLDEPLAGAGPEETERLIGLLQRLKARCPILLVEHDMQAVFALADRISVLNQGQLIVTGSAAQIQAHPEVQTAYLGEDEFA</sequence>
<dbReference type="GO" id="GO:0016887">
    <property type="term" value="F:ATP hydrolysis activity"/>
    <property type="evidence" value="ECO:0007669"/>
    <property type="project" value="InterPro"/>
</dbReference>
<dbReference type="OrthoDB" id="9779872at2"/>
<keyword evidence="2" id="KW-0547">Nucleotide-binding</keyword>
<keyword evidence="1" id="KW-0813">Transport</keyword>
<dbReference type="GO" id="GO:0005524">
    <property type="term" value="F:ATP binding"/>
    <property type="evidence" value="ECO:0007669"/>
    <property type="project" value="UniProtKB-KW"/>
</dbReference>
<dbReference type="EMBL" id="MLCO01000130">
    <property type="protein sequence ID" value="ONG52755.1"/>
    <property type="molecule type" value="Genomic_DNA"/>
</dbReference>
<comment type="caution">
    <text evidence="5">The sequence shown here is derived from an EMBL/GenBank/DDBJ whole genome shotgun (WGS) entry which is preliminary data.</text>
</comment>
<dbReference type="InterPro" id="IPR003593">
    <property type="entry name" value="AAA+_ATPase"/>
</dbReference>
<keyword evidence="6" id="KW-1185">Reference proteome</keyword>
<evidence type="ECO:0000256" key="2">
    <source>
        <dbReference type="ARBA" id="ARBA00022741"/>
    </source>
</evidence>